<proteinExistence type="predicted"/>
<sequence>MIGFFGKYDRLFSKEIAALAVLMVANFICALTVSIIFDNQDPETRSMIQLATIAFISMLSCVVLIQLNSSRVAAVEAMDTLVAKDKLTGLANREAFQKNLANRVENEKSQAFILLLLDIDRFKELNAFLGYSSADQLLQQFATRLAQLAKTDADAARIGGDEFALIVPYDGSSDSLKTKVRDIFEALYKPYLCHKQSVDMTVSMGTTLFPEDGKDPEGLNQNAYFALQRAKKEGHNRVCCYDEVADSKMMDYHYLSQDMDRALQEGEFVLYFQPQFSFATGKQTGFEALVRWAHKDRGVISPNIFIPIAEQNGLIIPISEFVLRKACQVASKWETPLKVAVNLSPIQMRQCAISDLVTETLLETGLDPKRLELEVTESLFIDINDEISADLLLLQRRGISIALDDFGTGYSSLAYLTSFPFDKIKIDRSFVQNLANDDSSMAIISAVIGMGKSLNMQITAEGIEDKRAYEILRLAGVDQAQGFLLGEPRDIEAEPEQTTQTPLLPRFEVA</sequence>
<dbReference type="InterPro" id="IPR029787">
    <property type="entry name" value="Nucleotide_cyclase"/>
</dbReference>
<keyword evidence="1" id="KW-0812">Transmembrane</keyword>
<dbReference type="SUPFAM" id="SSF55073">
    <property type="entry name" value="Nucleotide cyclase"/>
    <property type="match status" value="1"/>
</dbReference>
<dbReference type="STRING" id="655353.SAMN04488056_105165"/>
<protein>
    <submittedName>
        <fullName evidence="4">Diguanylate cyclase (GGDEF) domain-containing protein</fullName>
    </submittedName>
</protein>
<evidence type="ECO:0000256" key="1">
    <source>
        <dbReference type="SAM" id="Phobius"/>
    </source>
</evidence>
<dbReference type="InterPro" id="IPR043128">
    <property type="entry name" value="Rev_trsase/Diguanyl_cyclase"/>
</dbReference>
<dbReference type="PANTHER" id="PTHR44757:SF2">
    <property type="entry name" value="BIOFILM ARCHITECTURE MAINTENANCE PROTEIN MBAA"/>
    <property type="match status" value="1"/>
</dbReference>
<dbReference type="InterPro" id="IPR001633">
    <property type="entry name" value="EAL_dom"/>
</dbReference>
<dbReference type="OrthoDB" id="9814202at2"/>
<dbReference type="EMBL" id="FOVR01000005">
    <property type="protein sequence ID" value="SFO39244.1"/>
    <property type="molecule type" value="Genomic_DNA"/>
</dbReference>
<dbReference type="Gene3D" id="3.30.70.270">
    <property type="match status" value="1"/>
</dbReference>
<feature type="transmembrane region" description="Helical" evidence="1">
    <location>
        <begin position="48"/>
        <end position="67"/>
    </location>
</feature>
<feature type="domain" description="EAL" evidence="2">
    <location>
        <begin position="252"/>
        <end position="502"/>
    </location>
</feature>
<dbReference type="AlphaFoldDB" id="A0A1I5GT56"/>
<evidence type="ECO:0000313" key="4">
    <source>
        <dbReference type="EMBL" id="SFO39244.1"/>
    </source>
</evidence>
<dbReference type="Pfam" id="PF00990">
    <property type="entry name" value="GGDEF"/>
    <property type="match status" value="1"/>
</dbReference>
<evidence type="ECO:0000313" key="5">
    <source>
        <dbReference type="Proteomes" id="UP000199236"/>
    </source>
</evidence>
<organism evidence="4 5">
    <name type="scientific">Cohaesibacter marisflavi</name>
    <dbReference type="NCBI Taxonomy" id="655353"/>
    <lineage>
        <taxon>Bacteria</taxon>
        <taxon>Pseudomonadati</taxon>
        <taxon>Pseudomonadota</taxon>
        <taxon>Alphaproteobacteria</taxon>
        <taxon>Hyphomicrobiales</taxon>
        <taxon>Cohaesibacteraceae</taxon>
    </lineage>
</organism>
<keyword evidence="1" id="KW-0472">Membrane</keyword>
<keyword evidence="1" id="KW-1133">Transmembrane helix</keyword>
<accession>A0A1I5GT56</accession>
<dbReference type="PANTHER" id="PTHR44757">
    <property type="entry name" value="DIGUANYLATE CYCLASE DGCP"/>
    <property type="match status" value="1"/>
</dbReference>
<reference evidence="4 5" key="1">
    <citation type="submission" date="2016-10" db="EMBL/GenBank/DDBJ databases">
        <authorList>
            <person name="de Groot N.N."/>
        </authorList>
    </citation>
    <scope>NUCLEOTIDE SEQUENCE [LARGE SCALE GENOMIC DNA]</scope>
    <source>
        <strain evidence="4 5">CGMCC 1.9157</strain>
    </source>
</reference>
<feature type="transmembrane region" description="Helical" evidence="1">
    <location>
        <begin position="16"/>
        <end position="36"/>
    </location>
</feature>
<dbReference type="SUPFAM" id="SSF141868">
    <property type="entry name" value="EAL domain-like"/>
    <property type="match status" value="1"/>
</dbReference>
<evidence type="ECO:0000259" key="3">
    <source>
        <dbReference type="PROSITE" id="PS50887"/>
    </source>
</evidence>
<keyword evidence="5" id="KW-1185">Reference proteome</keyword>
<dbReference type="Pfam" id="PF00563">
    <property type="entry name" value="EAL"/>
    <property type="match status" value="1"/>
</dbReference>
<feature type="domain" description="GGDEF" evidence="3">
    <location>
        <begin position="110"/>
        <end position="243"/>
    </location>
</feature>
<dbReference type="RefSeq" id="WP_090072504.1">
    <property type="nucleotide sequence ID" value="NZ_FOVR01000005.1"/>
</dbReference>
<dbReference type="PROSITE" id="PS50883">
    <property type="entry name" value="EAL"/>
    <property type="match status" value="1"/>
</dbReference>
<dbReference type="CDD" id="cd01948">
    <property type="entry name" value="EAL"/>
    <property type="match status" value="1"/>
</dbReference>
<evidence type="ECO:0000259" key="2">
    <source>
        <dbReference type="PROSITE" id="PS50883"/>
    </source>
</evidence>
<dbReference type="CDD" id="cd01949">
    <property type="entry name" value="GGDEF"/>
    <property type="match status" value="1"/>
</dbReference>
<dbReference type="Gene3D" id="3.20.20.450">
    <property type="entry name" value="EAL domain"/>
    <property type="match status" value="1"/>
</dbReference>
<dbReference type="InterPro" id="IPR035919">
    <property type="entry name" value="EAL_sf"/>
</dbReference>
<dbReference type="NCBIfam" id="TIGR00254">
    <property type="entry name" value="GGDEF"/>
    <property type="match status" value="1"/>
</dbReference>
<dbReference type="SMART" id="SM00267">
    <property type="entry name" value="GGDEF"/>
    <property type="match status" value="1"/>
</dbReference>
<dbReference type="PROSITE" id="PS50887">
    <property type="entry name" value="GGDEF"/>
    <property type="match status" value="1"/>
</dbReference>
<dbReference type="Proteomes" id="UP000199236">
    <property type="component" value="Unassembled WGS sequence"/>
</dbReference>
<dbReference type="InterPro" id="IPR052155">
    <property type="entry name" value="Biofilm_reg_signaling"/>
</dbReference>
<dbReference type="SMART" id="SM00052">
    <property type="entry name" value="EAL"/>
    <property type="match status" value="1"/>
</dbReference>
<dbReference type="InterPro" id="IPR000160">
    <property type="entry name" value="GGDEF_dom"/>
</dbReference>
<name>A0A1I5GT56_9HYPH</name>
<gene>
    <name evidence="4" type="ORF">SAMN04488056_105165</name>
</gene>